<name>A0A4R3HV21_PAULE</name>
<dbReference type="Gene3D" id="3.10.180.10">
    <property type="entry name" value="2,3-Dihydroxybiphenyl 1,2-Dioxygenase, domain 1"/>
    <property type="match status" value="1"/>
</dbReference>
<dbReference type="OrthoDB" id="9795306at2"/>
<protein>
    <submittedName>
        <fullName evidence="2">PhnB protein</fullName>
    </submittedName>
</protein>
<organism evidence="2 3">
    <name type="scientific">Paucimonas lemoignei</name>
    <name type="common">Pseudomonas lemoignei</name>
    <dbReference type="NCBI Taxonomy" id="29443"/>
    <lineage>
        <taxon>Bacteria</taxon>
        <taxon>Pseudomonadati</taxon>
        <taxon>Pseudomonadota</taxon>
        <taxon>Betaproteobacteria</taxon>
        <taxon>Burkholderiales</taxon>
        <taxon>Burkholderiaceae</taxon>
        <taxon>Paucimonas</taxon>
    </lineage>
</organism>
<sequence length="140" mass="15456">MPQPIAYLNFNGNCAEAMRFYERVLNGKLEKLIHAKDSPWADQMPADQGDMVMHACLALDGNGLLYGGDCPGQMPYEGIKGVSLTLNYDTVEEAQRVFDSLAAGGTIAMAMQPSFWAKTWGMLVDRFGTPWIVNGEMLPY</sequence>
<feature type="domain" description="PhnB-like" evidence="1">
    <location>
        <begin position="5"/>
        <end position="132"/>
    </location>
</feature>
<dbReference type="CDD" id="cd06588">
    <property type="entry name" value="PhnB_like"/>
    <property type="match status" value="1"/>
</dbReference>
<evidence type="ECO:0000313" key="3">
    <source>
        <dbReference type="Proteomes" id="UP000295382"/>
    </source>
</evidence>
<keyword evidence="3" id="KW-1185">Reference proteome</keyword>
<dbReference type="InterPro" id="IPR029068">
    <property type="entry name" value="Glyas_Bleomycin-R_OHBP_Dase"/>
</dbReference>
<dbReference type="RefSeq" id="WP_132259174.1">
    <property type="nucleotide sequence ID" value="NZ_SLZQ01000007.1"/>
</dbReference>
<proteinExistence type="predicted"/>
<gene>
    <name evidence="2" type="ORF">EDC30_107170</name>
</gene>
<reference evidence="2 3" key="1">
    <citation type="submission" date="2019-03" db="EMBL/GenBank/DDBJ databases">
        <title>Genomic Encyclopedia of Type Strains, Phase IV (KMG-IV): sequencing the most valuable type-strain genomes for metagenomic binning, comparative biology and taxonomic classification.</title>
        <authorList>
            <person name="Goeker M."/>
        </authorList>
    </citation>
    <scope>NUCLEOTIDE SEQUENCE [LARGE SCALE GENOMIC DNA]</scope>
    <source>
        <strain evidence="2 3">DSM 7445</strain>
    </source>
</reference>
<dbReference type="SUPFAM" id="SSF54593">
    <property type="entry name" value="Glyoxalase/Bleomycin resistance protein/Dihydroxybiphenyl dioxygenase"/>
    <property type="match status" value="1"/>
</dbReference>
<dbReference type="PANTHER" id="PTHR33990">
    <property type="entry name" value="PROTEIN YJDN-RELATED"/>
    <property type="match status" value="1"/>
</dbReference>
<comment type="caution">
    <text evidence="2">The sequence shown here is derived from an EMBL/GenBank/DDBJ whole genome shotgun (WGS) entry which is preliminary data.</text>
</comment>
<accession>A0A4R3HV21</accession>
<evidence type="ECO:0000313" key="2">
    <source>
        <dbReference type="EMBL" id="TCS36353.1"/>
    </source>
</evidence>
<dbReference type="EMBL" id="SLZQ01000007">
    <property type="protein sequence ID" value="TCS36353.1"/>
    <property type="molecule type" value="Genomic_DNA"/>
</dbReference>
<dbReference type="Proteomes" id="UP000295382">
    <property type="component" value="Unassembled WGS sequence"/>
</dbReference>
<dbReference type="Pfam" id="PF06983">
    <property type="entry name" value="3-dmu-9_3-mt"/>
    <property type="match status" value="1"/>
</dbReference>
<evidence type="ECO:0000259" key="1">
    <source>
        <dbReference type="Pfam" id="PF06983"/>
    </source>
</evidence>
<dbReference type="AlphaFoldDB" id="A0A4R3HV21"/>
<dbReference type="PANTHER" id="PTHR33990:SF1">
    <property type="entry name" value="PROTEIN YJDN"/>
    <property type="match status" value="1"/>
</dbReference>
<dbReference type="InterPro" id="IPR028973">
    <property type="entry name" value="PhnB-like"/>
</dbReference>